<evidence type="ECO:0000313" key="3">
    <source>
        <dbReference type="EMBL" id="CAB4845630.1"/>
    </source>
</evidence>
<evidence type="ECO:0000313" key="1">
    <source>
        <dbReference type="EMBL" id="CAB4674055.1"/>
    </source>
</evidence>
<evidence type="ECO:0000313" key="2">
    <source>
        <dbReference type="EMBL" id="CAB4781885.1"/>
    </source>
</evidence>
<sequence>MKNSPNSQHRNTVFPTILFLLSLSVATNQSTAAAAKPGISKPSCRIEVDDAHISSSIRKHLKISVLKVNARSICNVRQDHVTLTLIIYKIGYLSDHLMHRVETNPLIPSSSGLIVKVQDAKVACKNSQLSSYYGMAYAKAFIQGKWQYAGKTRSANIRSLRCGT</sequence>
<protein>
    <submittedName>
        <fullName evidence="1">Unannotated protein</fullName>
    </submittedName>
</protein>
<proteinExistence type="predicted"/>
<gene>
    <name evidence="1" type="ORF">UFOPK2254_01422</name>
    <name evidence="2" type="ORF">UFOPK2907_01221</name>
    <name evidence="3" type="ORF">UFOPK3241_01487</name>
</gene>
<accession>A0A6J6MN46</accession>
<name>A0A6J6MN46_9ZZZZ</name>
<dbReference type="EMBL" id="CAEZZR010000135">
    <property type="protein sequence ID" value="CAB4781885.1"/>
    <property type="molecule type" value="Genomic_DNA"/>
</dbReference>
<dbReference type="AlphaFoldDB" id="A0A6J6MN46"/>
<dbReference type="EMBL" id="CAEZWO010000196">
    <property type="protein sequence ID" value="CAB4674055.1"/>
    <property type="molecule type" value="Genomic_DNA"/>
</dbReference>
<reference evidence="1" key="1">
    <citation type="submission" date="2020-05" db="EMBL/GenBank/DDBJ databases">
        <authorList>
            <person name="Chiriac C."/>
            <person name="Salcher M."/>
            <person name="Ghai R."/>
            <person name="Kavagutti S V."/>
        </authorList>
    </citation>
    <scope>NUCLEOTIDE SEQUENCE</scope>
</reference>
<dbReference type="EMBL" id="CAFAZX010000136">
    <property type="protein sequence ID" value="CAB4845630.1"/>
    <property type="molecule type" value="Genomic_DNA"/>
</dbReference>
<organism evidence="1">
    <name type="scientific">freshwater metagenome</name>
    <dbReference type="NCBI Taxonomy" id="449393"/>
    <lineage>
        <taxon>unclassified sequences</taxon>
        <taxon>metagenomes</taxon>
        <taxon>ecological metagenomes</taxon>
    </lineage>
</organism>